<sequence length="344" mass="40214">MFMAITLCIACKSDPEKKESTTSTSIRPDYIAYQSHISMAEKHILDSNYVAAFKQYDTAFTLVKKPLAKHCFTAMQVSATVDSLDHFKKYSLEGMRRGLLPQYFKEDSLLNGYLKQKELYPFIDENFESSNKIYEESINTFLSDTLYKLTILDQKWKVHYWDSLARVDPINKPKYDSLYNIVISDIVENKLIPLIKDYGYPGERLIGASAVGYDPNDSYRRAYVQNSAKIILWHYYSLPRQKCDYNDLFWEEVTNGNLDPGHYATFIDFQARKGADTICNNVKIYDQHFIVTDSTRFDEFNTRRAQLGLEPIEERNKKYKRGQKACKEIKEGNFKHIKLFYWCG</sequence>
<dbReference type="AlphaFoldDB" id="A0A1I6VG42"/>
<gene>
    <name evidence="1" type="ORF">SAMN04487906_3097</name>
</gene>
<reference evidence="1 2" key="1">
    <citation type="submission" date="2016-10" db="EMBL/GenBank/DDBJ databases">
        <authorList>
            <person name="de Groot N.N."/>
        </authorList>
    </citation>
    <scope>NUCLEOTIDE SEQUENCE [LARGE SCALE GENOMIC DNA]</scope>
    <source>
        <strain evidence="1 2">CGMCC 1.6114</strain>
    </source>
</reference>
<dbReference type="EMBL" id="FPAG01000009">
    <property type="protein sequence ID" value="SFT12611.1"/>
    <property type="molecule type" value="Genomic_DNA"/>
</dbReference>
<organism evidence="1 2">
    <name type="scientific">Zhouia amylolytica</name>
    <dbReference type="NCBI Taxonomy" id="376730"/>
    <lineage>
        <taxon>Bacteria</taxon>
        <taxon>Pseudomonadati</taxon>
        <taxon>Bacteroidota</taxon>
        <taxon>Flavobacteriia</taxon>
        <taxon>Flavobacteriales</taxon>
        <taxon>Flavobacteriaceae</taxon>
        <taxon>Zhouia</taxon>
    </lineage>
</organism>
<protein>
    <submittedName>
        <fullName evidence="1">Uncharacterized protein</fullName>
    </submittedName>
</protein>
<proteinExistence type="predicted"/>
<accession>A0A1I6VG42</accession>
<evidence type="ECO:0000313" key="1">
    <source>
        <dbReference type="EMBL" id="SFT12611.1"/>
    </source>
</evidence>
<name>A0A1I6VG42_9FLAO</name>
<dbReference type="Proteomes" id="UP000183209">
    <property type="component" value="Unassembled WGS sequence"/>
</dbReference>
<evidence type="ECO:0000313" key="2">
    <source>
        <dbReference type="Proteomes" id="UP000183209"/>
    </source>
</evidence>